<dbReference type="STRING" id="151549.A0A4C1ZQ85"/>
<protein>
    <recommendedName>
        <fullName evidence="4">KELK-motif containing domain-containing protein</fullName>
    </recommendedName>
</protein>
<evidence type="ECO:0000313" key="6">
    <source>
        <dbReference type="Proteomes" id="UP000299102"/>
    </source>
</evidence>
<organism evidence="5 6">
    <name type="scientific">Eumeta variegata</name>
    <name type="common">Bagworm moth</name>
    <name type="synonym">Eumeta japonica</name>
    <dbReference type="NCBI Taxonomy" id="151549"/>
    <lineage>
        <taxon>Eukaryota</taxon>
        <taxon>Metazoa</taxon>
        <taxon>Ecdysozoa</taxon>
        <taxon>Arthropoda</taxon>
        <taxon>Hexapoda</taxon>
        <taxon>Insecta</taxon>
        <taxon>Pterygota</taxon>
        <taxon>Neoptera</taxon>
        <taxon>Endopterygota</taxon>
        <taxon>Lepidoptera</taxon>
        <taxon>Glossata</taxon>
        <taxon>Ditrysia</taxon>
        <taxon>Tineoidea</taxon>
        <taxon>Psychidae</taxon>
        <taxon>Oiketicinae</taxon>
        <taxon>Eumeta</taxon>
    </lineage>
</organism>
<evidence type="ECO:0000256" key="1">
    <source>
        <dbReference type="ARBA" id="ARBA00023054"/>
    </source>
</evidence>
<dbReference type="OrthoDB" id="2156623at2759"/>
<evidence type="ECO:0000256" key="2">
    <source>
        <dbReference type="SAM" id="Coils"/>
    </source>
</evidence>
<dbReference type="AlphaFoldDB" id="A0A4C1ZQ85"/>
<dbReference type="Proteomes" id="UP000299102">
    <property type="component" value="Unassembled WGS sequence"/>
</dbReference>
<reference evidence="5 6" key="1">
    <citation type="journal article" date="2019" name="Commun. Biol.">
        <title>The bagworm genome reveals a unique fibroin gene that provides high tensile strength.</title>
        <authorList>
            <person name="Kono N."/>
            <person name="Nakamura H."/>
            <person name="Ohtoshi R."/>
            <person name="Tomita M."/>
            <person name="Numata K."/>
            <person name="Arakawa K."/>
        </authorList>
    </citation>
    <scope>NUCLEOTIDE SEQUENCE [LARGE SCALE GENOMIC DNA]</scope>
</reference>
<sequence length="488" mass="55787">MFTKVREMEISITALKAEKEELMKEKSDLSEKLRLQDKELKDALSQRKLAMTEYNEVTERLAELRQQKQKLSRQVRDKEEELEVAMQKIDGLRQDMRRADKSRRELEARLDAAIAEATKERKLREDTLRQQRVETAGPPGSAAVDVARLQAEVETLEMQYKESLAQQQARYNAELAALRPAAGGRCHAHGVEQRENRRLEQLSDNEDKQMLINDNRKLAKDLEAMAENGRRWQAERRQMDLELEDLRAKRDTMQHWESQIAEIIRWVADEKEARGYLQALATKMTEELEYLKHASGSRTSLAPQSPPAVVGTSGATGTGGWRNRRSQKLDKMEILTLQSSLHSEIQAKQAVGEELSRTRAELLASQRELLETRQRLDSLAHDMKRKEQHIRDMQARLDAPTQPGNSLHLFSLFCSHVAQMSPINGILKKSTHGIEPPIRPYDGNRLPTKSNVDRAAKNGNKIDAATIVTLEMDTLCFENGICQFYSVM</sequence>
<evidence type="ECO:0000313" key="5">
    <source>
        <dbReference type="EMBL" id="GBP88787.1"/>
    </source>
</evidence>
<proteinExistence type="predicted"/>
<feature type="coiled-coil region" evidence="2">
    <location>
        <begin position="208"/>
        <end position="249"/>
    </location>
</feature>
<gene>
    <name evidence="5" type="ORF">EVAR_100709_1</name>
</gene>
<feature type="coiled-coil region" evidence="2">
    <location>
        <begin position="5"/>
        <end position="166"/>
    </location>
</feature>
<dbReference type="Pfam" id="PF15796">
    <property type="entry name" value="KELK"/>
    <property type="match status" value="1"/>
</dbReference>
<dbReference type="InterPro" id="IPR050839">
    <property type="entry name" value="Rho-assoc_Ser/Thr_Kinase"/>
</dbReference>
<dbReference type="InterPro" id="IPR031597">
    <property type="entry name" value="KELK"/>
</dbReference>
<keyword evidence="1 2" id="KW-0175">Coiled coil</keyword>
<dbReference type="EMBL" id="BGZK01001958">
    <property type="protein sequence ID" value="GBP88787.1"/>
    <property type="molecule type" value="Genomic_DNA"/>
</dbReference>
<evidence type="ECO:0000256" key="3">
    <source>
        <dbReference type="SAM" id="MobiDB-lite"/>
    </source>
</evidence>
<dbReference type="GO" id="GO:0005856">
    <property type="term" value="C:cytoskeleton"/>
    <property type="evidence" value="ECO:0007669"/>
    <property type="project" value="TreeGrafter"/>
</dbReference>
<keyword evidence="6" id="KW-1185">Reference proteome</keyword>
<dbReference type="GO" id="GO:0004674">
    <property type="term" value="F:protein serine/threonine kinase activity"/>
    <property type="evidence" value="ECO:0007669"/>
    <property type="project" value="TreeGrafter"/>
</dbReference>
<dbReference type="GO" id="GO:0031032">
    <property type="term" value="P:actomyosin structure organization"/>
    <property type="evidence" value="ECO:0007669"/>
    <property type="project" value="TreeGrafter"/>
</dbReference>
<feature type="region of interest" description="Disordered" evidence="3">
    <location>
        <begin position="297"/>
        <end position="323"/>
    </location>
</feature>
<dbReference type="PANTHER" id="PTHR22988:SF66">
    <property type="entry name" value="SERINE_THREONINE-PROTEIN KINASE GENGHIS KHAN"/>
    <property type="match status" value="1"/>
</dbReference>
<dbReference type="PANTHER" id="PTHR22988">
    <property type="entry name" value="MYOTONIC DYSTROPHY S/T KINASE-RELATED"/>
    <property type="match status" value="1"/>
</dbReference>
<dbReference type="GO" id="GO:0005737">
    <property type="term" value="C:cytoplasm"/>
    <property type="evidence" value="ECO:0007669"/>
    <property type="project" value="TreeGrafter"/>
</dbReference>
<comment type="caution">
    <text evidence="5">The sequence shown here is derived from an EMBL/GenBank/DDBJ whole genome shotgun (WGS) entry which is preliminary data.</text>
</comment>
<name>A0A4C1ZQ85_EUMVA</name>
<accession>A0A4C1ZQ85</accession>
<evidence type="ECO:0000259" key="4">
    <source>
        <dbReference type="Pfam" id="PF15796"/>
    </source>
</evidence>
<feature type="domain" description="KELK-motif containing" evidence="4">
    <location>
        <begin position="4"/>
        <end position="83"/>
    </location>
</feature>